<accession>A0ABD7XGL1</accession>
<gene>
    <name evidence="1" type="ORF">P0D81_04885</name>
</gene>
<sequence>MKRWTKEEEKLILKKIKYDHRGFVCNYRELAELLGCEVKIIHSKVLRMRRKEQLFEIYWSDPINPPVHPFSSREKDRIISLYTAGCPIATIARELDQTESAITNKINRLFKSGKLKPNRHRPYTKEDINLLLKEIKFDENGYVLNTDYLARILNRRKYQISRKIFDMRKAGMIKTMPDKSKSSKNWYDAMKKQIDISYQLCVAKQKEPTSSANEVSY</sequence>
<dbReference type="InterPro" id="IPR009057">
    <property type="entry name" value="Homeodomain-like_sf"/>
</dbReference>
<evidence type="ECO:0000313" key="2">
    <source>
        <dbReference type="Proteomes" id="UP001221642"/>
    </source>
</evidence>
<dbReference type="AlphaFoldDB" id="A0ABD7XGL1"/>
<reference evidence="1 2" key="1">
    <citation type="submission" date="2023-02" db="EMBL/GenBank/DDBJ databases">
        <title>Results of the 2020 Genomic Proficiency Test for the network of European Union Reference Laboratory for Antimicrobial Resistance assessing whole genome sequencing capacities.</title>
        <authorList>
            <person name="Hoffmann M."/>
            <person name="Luo Y."/>
            <person name="Sorensen L.H."/>
            <person name="Pedersen S.K."/>
            <person name="Hendriksen R.S."/>
        </authorList>
    </citation>
    <scope>NUCLEOTIDE SEQUENCE [LARGE SCALE GENOMIC DNA]</scope>
    <source>
        <strain evidence="1 2">GENOMIC22-006</strain>
    </source>
</reference>
<evidence type="ECO:0000313" key="1">
    <source>
        <dbReference type="EMBL" id="WEH23361.1"/>
    </source>
</evidence>
<organism evidence="1 2">
    <name type="scientific">Enterococcus faecalis</name>
    <name type="common">Streptococcus faecalis</name>
    <dbReference type="NCBI Taxonomy" id="1351"/>
    <lineage>
        <taxon>Bacteria</taxon>
        <taxon>Bacillati</taxon>
        <taxon>Bacillota</taxon>
        <taxon>Bacilli</taxon>
        <taxon>Lactobacillales</taxon>
        <taxon>Enterococcaceae</taxon>
        <taxon>Enterococcus</taxon>
    </lineage>
</organism>
<proteinExistence type="predicted"/>
<name>A0ABD7XGL1_ENTFL</name>
<dbReference type="SUPFAM" id="SSF46689">
    <property type="entry name" value="Homeodomain-like"/>
    <property type="match status" value="1"/>
</dbReference>
<dbReference type="Proteomes" id="UP001221642">
    <property type="component" value="Chromosome"/>
</dbReference>
<protein>
    <submittedName>
        <fullName evidence="1">Uncharacterized protein</fullName>
    </submittedName>
</protein>
<dbReference type="RefSeq" id="WP_042898628.1">
    <property type="nucleotide sequence ID" value="NZ_CP119159.1"/>
</dbReference>
<dbReference type="EMBL" id="CP119159">
    <property type="protein sequence ID" value="WEH23361.1"/>
    <property type="molecule type" value="Genomic_DNA"/>
</dbReference>